<name>A5MZN1_CLOK5</name>
<dbReference type="AlphaFoldDB" id="A5MZN1"/>
<reference evidence="2 3" key="1">
    <citation type="journal article" date="2008" name="Proc. Natl. Acad. Sci. U.S.A.">
        <title>The genome of Clostridium kluyveri, a strict anaerobe with unique metabolic features.</title>
        <authorList>
            <person name="Seedorf H."/>
            <person name="Fricke W.F."/>
            <person name="Veith B."/>
            <person name="Brueggemann H."/>
            <person name="Liesegang H."/>
            <person name="Strittmatter A."/>
            <person name="Miethke M."/>
            <person name="Buckel W."/>
            <person name="Hinderberger J."/>
            <person name="Li F."/>
            <person name="Hagemeier C."/>
            <person name="Thauer R.K."/>
            <person name="Gottschalk G."/>
        </authorList>
    </citation>
    <scope>NUCLEOTIDE SEQUENCE [LARGE SCALE GENOMIC DNA]</scope>
    <source>
        <strain evidence="3">ATCC 8527 / DSM 555 / NCIMB 10680</strain>
    </source>
</reference>
<protein>
    <submittedName>
        <fullName evidence="2">Uncharacterized protein</fullName>
    </submittedName>
</protein>
<accession>A5MZN1</accession>
<evidence type="ECO:0000313" key="2">
    <source>
        <dbReference type="EMBL" id="EDK34327.1"/>
    </source>
</evidence>
<keyword evidence="3" id="KW-1185">Reference proteome</keyword>
<proteinExistence type="predicted"/>
<keyword evidence="1" id="KW-0472">Membrane</keyword>
<dbReference type="EMBL" id="CP000673">
    <property type="protein sequence ID" value="EDK34327.1"/>
    <property type="molecule type" value="Genomic_DNA"/>
</dbReference>
<evidence type="ECO:0000256" key="1">
    <source>
        <dbReference type="SAM" id="Phobius"/>
    </source>
</evidence>
<evidence type="ECO:0000313" key="3">
    <source>
        <dbReference type="Proteomes" id="UP000002411"/>
    </source>
</evidence>
<sequence>MNIYFAVFIFIFGVIIRSFLNVYTSSVNMFLNTEMVQEVV</sequence>
<dbReference type="HOGENOM" id="CLU_3287403_0_0_9"/>
<keyword evidence="1" id="KW-0812">Transmembrane</keyword>
<organism evidence="2 3">
    <name type="scientific">Clostridium kluyveri (strain ATCC 8527 / DSM 555 / NBRC 12016 / NCIMB 10680 / K1)</name>
    <dbReference type="NCBI Taxonomy" id="431943"/>
    <lineage>
        <taxon>Bacteria</taxon>
        <taxon>Bacillati</taxon>
        <taxon>Bacillota</taxon>
        <taxon>Clostridia</taxon>
        <taxon>Eubacteriales</taxon>
        <taxon>Clostridiaceae</taxon>
        <taxon>Clostridium</taxon>
    </lineage>
</organism>
<dbReference type="Proteomes" id="UP000002411">
    <property type="component" value="Chromosome"/>
</dbReference>
<feature type="transmembrane region" description="Helical" evidence="1">
    <location>
        <begin position="6"/>
        <end position="23"/>
    </location>
</feature>
<dbReference type="KEGG" id="ckl:CKL_2315"/>
<gene>
    <name evidence="2" type="ordered locus">CKL_2315</name>
</gene>
<keyword evidence="1" id="KW-1133">Transmembrane helix</keyword>